<name>M7UH50_BOTF1</name>
<keyword evidence="1" id="KW-0175">Coiled coil</keyword>
<dbReference type="Proteomes" id="UP000012045">
    <property type="component" value="Unassembled WGS sequence"/>
</dbReference>
<sequence length="163" mass="19050">MIRFQRNPDITQITTMPSKRNFFEMSGDAANTKAHPLDLIKDAIEAHEKIVKHKHQAIQKAEQSILRNQLKIEEYQNKIEELKKLNINLEDEHAEAREFVRNAEVEGRVLKATKKRGEELEKELLDSAKKEFADKMEVMLQETESQMCLKQNILLQIKREADP</sequence>
<evidence type="ECO:0000313" key="3">
    <source>
        <dbReference type="Proteomes" id="UP000012045"/>
    </source>
</evidence>
<accession>M7UH50</accession>
<reference evidence="3" key="1">
    <citation type="journal article" date="2013" name="Genome Announc.">
        <title>Draft genome sequence of Botrytis cinerea BcDW1, inoculum for noble rot of grape berries.</title>
        <authorList>
            <person name="Blanco-Ulate B."/>
            <person name="Allen G."/>
            <person name="Powell A.L."/>
            <person name="Cantu D."/>
        </authorList>
    </citation>
    <scope>NUCLEOTIDE SEQUENCE [LARGE SCALE GENOMIC DNA]</scope>
    <source>
        <strain evidence="3">BcDW1</strain>
    </source>
</reference>
<proteinExistence type="predicted"/>
<gene>
    <name evidence="2" type="ORF">BcDW1_8545</name>
</gene>
<dbReference type="AlphaFoldDB" id="M7UH50"/>
<feature type="coiled-coil region" evidence="1">
    <location>
        <begin position="58"/>
        <end position="130"/>
    </location>
</feature>
<dbReference type="OrthoDB" id="3546131at2759"/>
<protein>
    <submittedName>
        <fullName evidence="2">Uncharacterized protein</fullName>
    </submittedName>
</protein>
<dbReference type="HOGENOM" id="CLU_1626776_0_0_1"/>
<evidence type="ECO:0000313" key="2">
    <source>
        <dbReference type="EMBL" id="EMR82852.1"/>
    </source>
</evidence>
<dbReference type="EMBL" id="KB708024">
    <property type="protein sequence ID" value="EMR82852.1"/>
    <property type="molecule type" value="Genomic_DNA"/>
</dbReference>
<organism evidence="2 3">
    <name type="scientific">Botryotinia fuckeliana (strain BcDW1)</name>
    <name type="common">Noble rot fungus</name>
    <name type="synonym">Botrytis cinerea</name>
    <dbReference type="NCBI Taxonomy" id="1290391"/>
    <lineage>
        <taxon>Eukaryota</taxon>
        <taxon>Fungi</taxon>
        <taxon>Dikarya</taxon>
        <taxon>Ascomycota</taxon>
        <taxon>Pezizomycotina</taxon>
        <taxon>Leotiomycetes</taxon>
        <taxon>Helotiales</taxon>
        <taxon>Sclerotiniaceae</taxon>
        <taxon>Botrytis</taxon>
    </lineage>
</organism>
<evidence type="ECO:0000256" key="1">
    <source>
        <dbReference type="SAM" id="Coils"/>
    </source>
</evidence>